<proteinExistence type="inferred from homology"/>
<evidence type="ECO:0000313" key="15">
    <source>
        <dbReference type="Proteomes" id="UP000016630"/>
    </source>
</evidence>
<evidence type="ECO:0000256" key="10">
    <source>
        <dbReference type="ARBA" id="ARBA00057459"/>
    </source>
</evidence>
<evidence type="ECO:0000256" key="2">
    <source>
        <dbReference type="ARBA" id="ARBA00009961"/>
    </source>
</evidence>
<dbReference type="PATRIC" id="fig|1227271.3.peg.1045"/>
<dbReference type="PANTHER" id="PTHR30329">
    <property type="entry name" value="STATOR ELEMENT OF FLAGELLAR MOTOR COMPLEX"/>
    <property type="match status" value="1"/>
</dbReference>
<comment type="function">
    <text evidence="10">May have porin activity and function in peptidoglycan binding.</text>
</comment>
<reference evidence="14 15" key="1">
    <citation type="submission" date="2013-06" db="EMBL/GenBank/DDBJ databases">
        <authorList>
            <person name="Weinstock G."/>
            <person name="Sodergren E."/>
            <person name="Lobos E.A."/>
            <person name="Fulton L."/>
            <person name="Fulton R."/>
            <person name="Courtney L."/>
            <person name="Fronick C."/>
            <person name="O'Laughlin M."/>
            <person name="Godfrey J."/>
            <person name="Wilson R.M."/>
            <person name="Miner T."/>
            <person name="Farmer C."/>
            <person name="Delehaunty K."/>
            <person name="Cordes M."/>
            <person name="Minx P."/>
            <person name="Tomlinson C."/>
            <person name="Chen J."/>
            <person name="Wollam A."/>
            <person name="Pepin K.H."/>
            <person name="Bhonagiri V."/>
            <person name="Zhang X."/>
            <person name="Warren W."/>
            <person name="Mitreva M."/>
            <person name="Mardis E.R."/>
            <person name="Wilson R.K."/>
        </authorList>
    </citation>
    <scope>NUCLEOTIDE SEQUENCE [LARGE SCALE GENOMIC DNA]</scope>
    <source>
        <strain evidence="14 15">F0570</strain>
    </source>
</reference>
<comment type="similarity">
    <text evidence="2">Belongs to the outer membrane OOP (TC 1.B.6) superfamily.</text>
</comment>
<evidence type="ECO:0000256" key="8">
    <source>
        <dbReference type="ARBA" id="ARBA00023237"/>
    </source>
</evidence>
<comment type="caution">
    <text evidence="14">The sequence shown here is derived from an EMBL/GenBank/DDBJ whole genome shotgun (WGS) entry which is preliminary data.</text>
</comment>
<evidence type="ECO:0000256" key="1">
    <source>
        <dbReference type="ARBA" id="ARBA00004571"/>
    </source>
</evidence>
<dbReference type="Proteomes" id="UP000016630">
    <property type="component" value="Unassembled WGS sequence"/>
</dbReference>
<dbReference type="InterPro" id="IPR036737">
    <property type="entry name" value="OmpA-like_sf"/>
</dbReference>
<organism evidence="14 15">
    <name type="scientific">Porphyromonas gingivalis F0570</name>
    <dbReference type="NCBI Taxonomy" id="1227271"/>
    <lineage>
        <taxon>Bacteria</taxon>
        <taxon>Pseudomonadati</taxon>
        <taxon>Bacteroidota</taxon>
        <taxon>Bacteroidia</taxon>
        <taxon>Bacteroidales</taxon>
        <taxon>Porphyromonadaceae</taxon>
        <taxon>Porphyromonas</taxon>
    </lineage>
</organism>
<dbReference type="PROSITE" id="PS51257">
    <property type="entry name" value="PROKAR_LIPOPROTEIN"/>
    <property type="match status" value="1"/>
</dbReference>
<dbReference type="InterPro" id="IPR050330">
    <property type="entry name" value="Bact_OuterMem_StrucFunc"/>
</dbReference>
<evidence type="ECO:0000256" key="5">
    <source>
        <dbReference type="ARBA" id="ARBA00022729"/>
    </source>
</evidence>
<evidence type="ECO:0000256" key="7">
    <source>
        <dbReference type="ARBA" id="ARBA00023157"/>
    </source>
</evidence>
<dbReference type="PANTHER" id="PTHR30329:SF21">
    <property type="entry name" value="LIPOPROTEIN YIAD-RELATED"/>
    <property type="match status" value="1"/>
</dbReference>
<keyword evidence="6 11" id="KW-0472">Membrane</keyword>
<dbReference type="EMBL" id="AWUW01000086">
    <property type="protein sequence ID" value="ERJ66092.1"/>
    <property type="molecule type" value="Genomic_DNA"/>
</dbReference>
<dbReference type="GO" id="GO:0030247">
    <property type="term" value="F:polysaccharide binding"/>
    <property type="evidence" value="ECO:0007669"/>
    <property type="project" value="UniProtKB-ARBA"/>
</dbReference>
<feature type="domain" description="OmpA-like" evidence="13">
    <location>
        <begin position="275"/>
        <end position="385"/>
    </location>
</feature>
<feature type="chain" id="PRO_5002398848" evidence="12">
    <location>
        <begin position="27"/>
        <end position="385"/>
    </location>
</feature>
<dbReference type="AlphaFoldDB" id="A0A0E2LPZ3"/>
<name>A0A0E2LPZ3_PORGN</name>
<evidence type="ECO:0000256" key="11">
    <source>
        <dbReference type="PROSITE-ProRule" id="PRU00473"/>
    </source>
</evidence>
<protein>
    <submittedName>
        <fullName evidence="14">Outer membrane protein 40</fullName>
    </submittedName>
</protein>
<dbReference type="HOGENOM" id="CLU_058370_1_0_10"/>
<sequence length="385" mass="43099">MTYRIMKAKSLLLALAGLACTFSATAQEATTQNKAGMHTAFQRDKASDHWFIDIAGGAGMALSGWNNDVDFVDRLSIVPTFSIGKWHEPYFGTRLQFTGFDIYGFPQGSKERNHNYFGNAHLDFMFDLTNYFGVYRPNRVFHIIPWAGIGFGDKFHSENANGEKVGSKDDITGTVNVGLMMKFRLSRVVDFNIEGQAFAGKMNFIGTKRGKADFPVMATAGLTFNLGKTEWTEIVPMDYALVNDLNNQINSLRGQVEELSRRPVSCPECPEPTQPTVTRVVVDNVVYFRINSAKIDRNQEINVYNTAEYAKTNNAPIKVVGYADEKTGTAAYNMKLSERRAKAVAKMLEKYGVSADRITIEWKGSSEQIYEENAWNRIVVMTAAE</sequence>
<dbReference type="SUPFAM" id="SSF103088">
    <property type="entry name" value="OmpA-like"/>
    <property type="match status" value="1"/>
</dbReference>
<dbReference type="InterPro" id="IPR006690">
    <property type="entry name" value="OMPA-like_CS"/>
</dbReference>
<accession>A0A0E2LPZ3</accession>
<dbReference type="InterPro" id="IPR006665">
    <property type="entry name" value="OmpA-like"/>
</dbReference>
<evidence type="ECO:0000259" key="13">
    <source>
        <dbReference type="PROSITE" id="PS51123"/>
    </source>
</evidence>
<evidence type="ECO:0000256" key="4">
    <source>
        <dbReference type="ARBA" id="ARBA00022692"/>
    </source>
</evidence>
<comment type="subcellular location">
    <subcellularLocation>
        <location evidence="1">Cell outer membrane</location>
        <topology evidence="1">Multi-pass membrane protein</topology>
    </subcellularLocation>
</comment>
<dbReference type="CDD" id="cd07185">
    <property type="entry name" value="OmpA_C-like"/>
    <property type="match status" value="1"/>
</dbReference>
<evidence type="ECO:0000256" key="3">
    <source>
        <dbReference type="ARBA" id="ARBA00022452"/>
    </source>
</evidence>
<keyword evidence="8" id="KW-0998">Cell outer membrane</keyword>
<dbReference type="PROSITE" id="PS01068">
    <property type="entry name" value="OMPA_1"/>
    <property type="match status" value="1"/>
</dbReference>
<evidence type="ECO:0000313" key="14">
    <source>
        <dbReference type="EMBL" id="ERJ66092.1"/>
    </source>
</evidence>
<keyword evidence="5 12" id="KW-0732">Signal</keyword>
<dbReference type="GO" id="GO:0009279">
    <property type="term" value="C:cell outer membrane"/>
    <property type="evidence" value="ECO:0007669"/>
    <property type="project" value="UniProtKB-SubCell"/>
</dbReference>
<feature type="signal peptide" evidence="12">
    <location>
        <begin position="1"/>
        <end position="26"/>
    </location>
</feature>
<keyword evidence="4" id="KW-0812">Transmembrane</keyword>
<dbReference type="FunFam" id="3.30.1330.60:FF:000006">
    <property type="entry name" value="Outer membrane protein OmpA"/>
    <property type="match status" value="1"/>
</dbReference>
<keyword evidence="3" id="KW-1134">Transmembrane beta strand</keyword>
<gene>
    <name evidence="14" type="ORF">HMPREF1555_01207</name>
</gene>
<dbReference type="Gene3D" id="3.30.1330.60">
    <property type="entry name" value="OmpA-like domain"/>
    <property type="match status" value="1"/>
</dbReference>
<dbReference type="GO" id="GO:0015288">
    <property type="term" value="F:porin activity"/>
    <property type="evidence" value="ECO:0007669"/>
    <property type="project" value="UniProtKB-ARBA"/>
</dbReference>
<evidence type="ECO:0000256" key="9">
    <source>
        <dbReference type="ARBA" id="ARBA00023283"/>
    </source>
</evidence>
<keyword evidence="9" id="KW-0873">Pyrrolidone carboxylic acid</keyword>
<keyword evidence="7" id="KW-1015">Disulfide bond</keyword>
<evidence type="ECO:0000256" key="12">
    <source>
        <dbReference type="SAM" id="SignalP"/>
    </source>
</evidence>
<dbReference type="Pfam" id="PF00691">
    <property type="entry name" value="OmpA"/>
    <property type="match status" value="1"/>
</dbReference>
<evidence type="ECO:0000256" key="6">
    <source>
        <dbReference type="ARBA" id="ARBA00023136"/>
    </source>
</evidence>
<dbReference type="PROSITE" id="PS51123">
    <property type="entry name" value="OMPA_2"/>
    <property type="match status" value="1"/>
</dbReference>